<evidence type="ECO:0000313" key="2">
    <source>
        <dbReference type="EnsemblMetazoa" id="CJA03057.1"/>
    </source>
</evidence>
<dbReference type="InterPro" id="IPR011333">
    <property type="entry name" value="SKP1/BTB/POZ_sf"/>
</dbReference>
<dbReference type="Gene3D" id="3.30.710.10">
    <property type="entry name" value="Potassium Channel Kv1.1, Chain A"/>
    <property type="match status" value="1"/>
</dbReference>
<sequence length="444" mass="49502">MSYFDVINPNELSEDKLPNGAEIIRHDENAFVNHYTSGNSFDELEEVKVDEKSHEAGIHFAFDFKIHPDGVKKLESLGNQIQSNSCVLQHSYVMFSYAYSISVVGDDEASGLVCQFRLMPINHTYRHPTGVTKGGVANSLQIEPPELLNPKLVIGGFSALDLVKENNGSYICQSAVTLESLRNLTANGVATLRVEMTIDSDFFDLGQYIDLNIRQAHVTPNSNAILGKILAGEEVPKCDWVISVGEGTRRDFHVHGVVLANASLSLKAAISSHMSIGNNLAMVSHENRFILPKLETEDMKVLLTFIYQRRYILPRFDAVSRIGTILTLLFRDDISNFFKYWEVELINKVQQLDRSKCLSTIVECIKALVMVHSAPKGALLAAYNAALVTAADAWQISEAKGKKVKREKLKKEIGRDWPIVDGVIELIEDFKDSVCGVEKSKYVH</sequence>
<dbReference type="Proteomes" id="UP000005237">
    <property type="component" value="Unassembled WGS sequence"/>
</dbReference>
<reference evidence="3" key="1">
    <citation type="submission" date="2010-08" db="EMBL/GenBank/DDBJ databases">
        <authorList>
            <consortium name="Caenorhabditis japonica Sequencing Consortium"/>
            <person name="Wilson R.K."/>
        </authorList>
    </citation>
    <scope>NUCLEOTIDE SEQUENCE [LARGE SCALE GENOMIC DNA]</scope>
    <source>
        <strain evidence="3">DF5081</strain>
    </source>
</reference>
<organism evidence="2 3">
    <name type="scientific">Caenorhabditis japonica</name>
    <dbReference type="NCBI Taxonomy" id="281687"/>
    <lineage>
        <taxon>Eukaryota</taxon>
        <taxon>Metazoa</taxon>
        <taxon>Ecdysozoa</taxon>
        <taxon>Nematoda</taxon>
        <taxon>Chromadorea</taxon>
        <taxon>Rhabditida</taxon>
        <taxon>Rhabditina</taxon>
        <taxon>Rhabditomorpha</taxon>
        <taxon>Rhabditoidea</taxon>
        <taxon>Rhabditidae</taxon>
        <taxon>Peloderinae</taxon>
        <taxon>Caenorhabditis</taxon>
    </lineage>
</organism>
<dbReference type="EnsemblMetazoa" id="CJA03057.1">
    <property type="protein sequence ID" value="CJA03057.1"/>
    <property type="gene ID" value="WBGene00122261"/>
</dbReference>
<dbReference type="AlphaFoldDB" id="A0A8R1DII0"/>
<dbReference type="PROSITE" id="PS50097">
    <property type="entry name" value="BTB"/>
    <property type="match status" value="1"/>
</dbReference>
<dbReference type="Pfam" id="PF00651">
    <property type="entry name" value="BTB"/>
    <property type="match status" value="1"/>
</dbReference>
<feature type="domain" description="BTB" evidence="1">
    <location>
        <begin position="238"/>
        <end position="315"/>
    </location>
</feature>
<accession>A0A8R1DII0</accession>
<keyword evidence="3" id="KW-1185">Reference proteome</keyword>
<name>A0A8R1DII0_CAEJA</name>
<dbReference type="SUPFAM" id="SSF54695">
    <property type="entry name" value="POZ domain"/>
    <property type="match status" value="1"/>
</dbReference>
<dbReference type="OMA" id="DRIIFPY"/>
<evidence type="ECO:0000259" key="1">
    <source>
        <dbReference type="PROSITE" id="PS50097"/>
    </source>
</evidence>
<proteinExistence type="predicted"/>
<evidence type="ECO:0000313" key="3">
    <source>
        <dbReference type="Proteomes" id="UP000005237"/>
    </source>
</evidence>
<dbReference type="CDD" id="cd18186">
    <property type="entry name" value="BTB_POZ_ZBTB_KLHL-like"/>
    <property type="match status" value="1"/>
</dbReference>
<protein>
    <submittedName>
        <fullName evidence="2">BTB domain-containing protein</fullName>
    </submittedName>
</protein>
<dbReference type="InterPro" id="IPR000210">
    <property type="entry name" value="BTB/POZ_dom"/>
</dbReference>
<reference evidence="2" key="2">
    <citation type="submission" date="2022-06" db="UniProtKB">
        <authorList>
            <consortium name="EnsemblMetazoa"/>
        </authorList>
    </citation>
    <scope>IDENTIFICATION</scope>
    <source>
        <strain evidence="2">DF5081</strain>
    </source>
</reference>